<evidence type="ECO:0000256" key="1">
    <source>
        <dbReference type="SAM" id="MobiDB-lite"/>
    </source>
</evidence>
<dbReference type="Proteomes" id="UP000694865">
    <property type="component" value="Unplaced"/>
</dbReference>
<feature type="compositionally biased region" description="Basic and acidic residues" evidence="1">
    <location>
        <begin position="553"/>
        <end position="563"/>
    </location>
</feature>
<feature type="region of interest" description="Disordered" evidence="1">
    <location>
        <begin position="535"/>
        <end position="588"/>
    </location>
</feature>
<feature type="region of interest" description="Disordered" evidence="1">
    <location>
        <begin position="1"/>
        <end position="60"/>
    </location>
</feature>
<gene>
    <name evidence="3" type="primary">LOC100375995</name>
</gene>
<dbReference type="RefSeq" id="XP_002741709.1">
    <property type="nucleotide sequence ID" value="XM_002741663.2"/>
</dbReference>
<feature type="compositionally biased region" description="Basic residues" evidence="1">
    <location>
        <begin position="564"/>
        <end position="580"/>
    </location>
</feature>
<dbReference type="GeneID" id="100375995"/>
<evidence type="ECO:0000313" key="3">
    <source>
        <dbReference type="RefSeq" id="XP_002741709.1"/>
    </source>
</evidence>
<organism evidence="2 3">
    <name type="scientific">Saccoglossus kowalevskii</name>
    <name type="common">Acorn worm</name>
    <dbReference type="NCBI Taxonomy" id="10224"/>
    <lineage>
        <taxon>Eukaryota</taxon>
        <taxon>Metazoa</taxon>
        <taxon>Hemichordata</taxon>
        <taxon>Enteropneusta</taxon>
        <taxon>Harrimaniidae</taxon>
        <taxon>Saccoglossus</taxon>
    </lineage>
</organism>
<proteinExistence type="predicted"/>
<keyword evidence="2" id="KW-1185">Reference proteome</keyword>
<sequence length="792" mass="89627">MSDTGSMEGEGGGGFNDPVEVSDVESLSDTDSGVDRDTESYEWDQPQPNEDVLLGRGPRMNDNVGIPHYFPTQRNVDPHDDNPIYGSCEYDDPTVYCGCQKACTHEQLSTPHLESTIKLENISDSSLQTDLYTGTNMPFLPRPESPMSRDADPDYVNSHSNVDPHDKCTTYGSHERGISCGCQGACNHGQLSEYRKEPALPRSAVQIVELKYDNTPSRESTNKLEVCSLQTDSYTSSNMPLLPRADSPMSRDTDQDYVNVDLHNESYNSCEYDQSAVDACNIHGVSNHQQLPGDCHSPVLANLAIHIVGECKIKCEYNLPLLEPKLKTAEELSECRLLEEDSYTVTRPESPHSQVAGNQSVNTLSDVDSHDELSECRLLEEDSYTVTRPESPHSQVAGNQSVNTLSDVDSHDEHWSRECNQPSLDCDCQGACNHEQYGKRTFTYTPPQCDTKSTHQSDITLGQYIPVVKQEKPKYKSRIVLPEEQTYSCSDCTENANSDHDSFNSASDSRSNSVYINCENQKDSKKRWYQRLLPGKQKAKSKHTQKHSASLKQSERKSEQNHVKRDKKRKQTNKKHSKKPIKIDDNHNLESISSDTLSMISNTPPKSKRKSVKNQVFITYAMAQYDSVVNELVPLLRDWGLDVVYDLTRRDYEAEEFNKMLEDIPGWLINNCQKGCIIVCCSMEYRSECEQPEDVEDYQHGLNTRMIHKQLTSHFHYCSNLSNIVPLIVPGYNRSTIRNAVLPAYLHGTLYYEWPTTSRYNRECLYKRLVGKIESQAPPIGSPLPVISRIFY</sequence>
<protein>
    <submittedName>
        <fullName evidence="3">Uncharacterized protein LOC100375995</fullName>
    </submittedName>
</protein>
<feature type="compositionally biased region" description="Basic residues" evidence="1">
    <location>
        <begin position="537"/>
        <end position="546"/>
    </location>
</feature>
<evidence type="ECO:0000313" key="2">
    <source>
        <dbReference type="Proteomes" id="UP000694865"/>
    </source>
</evidence>
<name>A0ABM0H0V6_SACKO</name>
<reference evidence="3" key="1">
    <citation type="submission" date="2025-08" db="UniProtKB">
        <authorList>
            <consortium name="RefSeq"/>
        </authorList>
    </citation>
    <scope>IDENTIFICATION</scope>
    <source>
        <tissue evidence="3">Testes</tissue>
    </source>
</reference>
<accession>A0ABM0H0V6</accession>